<evidence type="ECO:0000256" key="2">
    <source>
        <dbReference type="SAM" id="MobiDB-lite"/>
    </source>
</evidence>
<gene>
    <name evidence="3" type="ORF">TCHU04912_LOCUS10801</name>
</gene>
<reference evidence="3" key="1">
    <citation type="submission" date="2021-01" db="EMBL/GenBank/DDBJ databases">
        <authorList>
            <person name="Corre E."/>
            <person name="Pelletier E."/>
            <person name="Niang G."/>
            <person name="Scheremetjew M."/>
            <person name="Finn R."/>
            <person name="Kale V."/>
            <person name="Holt S."/>
            <person name="Cochrane G."/>
            <person name="Meng A."/>
            <person name="Brown T."/>
            <person name="Cohen L."/>
        </authorList>
    </citation>
    <scope>NUCLEOTIDE SEQUENCE</scope>
    <source>
        <strain evidence="3">PLY429</strain>
    </source>
</reference>
<dbReference type="EMBL" id="HBGG01020798">
    <property type="protein sequence ID" value="CAD9208564.1"/>
    <property type="molecule type" value="Transcribed_RNA"/>
</dbReference>
<sequence length="328" mass="36166">MAATSSVHLAPCAYLPSVATSARRPRAPFRAIGDNSVTAKRTPRPFHMRPAASGDSGERDSKPAVSEDVLARLKKAEEEASELRKQLQAVQGDVTLAEEEEKPKRRIDSAGFRRETLFNKDAQDNWLKESQAVDLLVGNAPGEVSADVSAEEKATVQRRLLLGIAATIGLGAFALVPTETFRPRPSKPLFFYLTAILRVQSQLKDLERLVDNGELDRVKVVLNRMLGPPGDSKVNLENAIAWLDDNKTREAANTLAFDFLEYLQQVDYSKYFENMRTATPSGADKARFAEFSLQCVKAAELKLKDFLKLMPAEDLEAAQSQLSANVFG</sequence>
<evidence type="ECO:0000256" key="1">
    <source>
        <dbReference type="SAM" id="Coils"/>
    </source>
</evidence>
<accession>A0A7S1X3N2</accession>
<feature type="region of interest" description="Disordered" evidence="2">
    <location>
        <begin position="23"/>
        <end position="66"/>
    </location>
</feature>
<organism evidence="3">
    <name type="scientific">Tetraselmis chuii</name>
    <dbReference type="NCBI Taxonomy" id="63592"/>
    <lineage>
        <taxon>Eukaryota</taxon>
        <taxon>Viridiplantae</taxon>
        <taxon>Chlorophyta</taxon>
        <taxon>core chlorophytes</taxon>
        <taxon>Chlorodendrophyceae</taxon>
        <taxon>Chlorodendrales</taxon>
        <taxon>Chlorodendraceae</taxon>
        <taxon>Tetraselmis</taxon>
    </lineage>
</organism>
<evidence type="ECO:0000313" key="3">
    <source>
        <dbReference type="EMBL" id="CAD9208564.1"/>
    </source>
</evidence>
<proteinExistence type="predicted"/>
<protein>
    <submittedName>
        <fullName evidence="3">Uncharacterized protein</fullName>
    </submittedName>
</protein>
<keyword evidence="1" id="KW-0175">Coiled coil</keyword>
<feature type="coiled-coil region" evidence="1">
    <location>
        <begin position="66"/>
        <end position="100"/>
    </location>
</feature>
<dbReference type="AlphaFoldDB" id="A0A7S1X3N2"/>
<name>A0A7S1X3N2_9CHLO</name>